<accession>A0ABW3BA43</accession>
<evidence type="ECO:0000313" key="1">
    <source>
        <dbReference type="EMBL" id="MFD0800010.1"/>
    </source>
</evidence>
<keyword evidence="2" id="KW-1185">Reference proteome</keyword>
<evidence type="ECO:0000313" key="2">
    <source>
        <dbReference type="Proteomes" id="UP001596956"/>
    </source>
</evidence>
<reference evidence="2" key="1">
    <citation type="journal article" date="2019" name="Int. J. Syst. Evol. Microbiol.">
        <title>The Global Catalogue of Microorganisms (GCM) 10K type strain sequencing project: providing services to taxonomists for standard genome sequencing and annotation.</title>
        <authorList>
            <consortium name="The Broad Institute Genomics Platform"/>
            <consortium name="The Broad Institute Genome Sequencing Center for Infectious Disease"/>
            <person name="Wu L."/>
            <person name="Ma J."/>
        </authorList>
    </citation>
    <scope>NUCLEOTIDE SEQUENCE [LARGE SCALE GENOMIC DNA]</scope>
    <source>
        <strain evidence="2">CCUG 63369</strain>
    </source>
</reference>
<comment type="caution">
    <text evidence="1">The sequence shown here is derived from an EMBL/GenBank/DDBJ whole genome shotgun (WGS) entry which is preliminary data.</text>
</comment>
<dbReference type="GO" id="GO:0004519">
    <property type="term" value="F:endonuclease activity"/>
    <property type="evidence" value="ECO:0007669"/>
    <property type="project" value="UniProtKB-KW"/>
</dbReference>
<keyword evidence="1" id="KW-0255">Endonuclease</keyword>
<proteinExistence type="predicted"/>
<dbReference type="CDD" id="cd00085">
    <property type="entry name" value="HNHc"/>
    <property type="match status" value="1"/>
</dbReference>
<keyword evidence="1" id="KW-0540">Nuclease</keyword>
<protein>
    <submittedName>
        <fullName evidence="1">HNH endonuclease signature motif containing protein</fullName>
    </submittedName>
</protein>
<keyword evidence="1" id="KW-0378">Hydrolase</keyword>
<gene>
    <name evidence="1" type="ORF">ACFQZU_01585</name>
</gene>
<dbReference type="InterPro" id="IPR003615">
    <property type="entry name" value="HNH_nuc"/>
</dbReference>
<organism evidence="1 2">
    <name type="scientific">Streptomonospora algeriensis</name>
    <dbReference type="NCBI Taxonomy" id="995084"/>
    <lineage>
        <taxon>Bacteria</taxon>
        <taxon>Bacillati</taxon>
        <taxon>Actinomycetota</taxon>
        <taxon>Actinomycetes</taxon>
        <taxon>Streptosporangiales</taxon>
        <taxon>Nocardiopsidaceae</taxon>
        <taxon>Streptomonospora</taxon>
    </lineage>
</organism>
<name>A0ABW3BA43_9ACTN</name>
<sequence>MSPRRKALQTCPTPGCPELTQGGRCQACTKQARRRRTPRTRAYTTPQWRRTRQAYLDAHPYCECDQCAQQSFLLRPLASEVHHRDGRGPDGPRGHDWTNLQALTKACHSRITAVEQPAGWNNREWD</sequence>
<dbReference type="Proteomes" id="UP001596956">
    <property type="component" value="Unassembled WGS sequence"/>
</dbReference>
<dbReference type="EMBL" id="JBHTHR010000016">
    <property type="protein sequence ID" value="MFD0800010.1"/>
    <property type="molecule type" value="Genomic_DNA"/>
</dbReference>